<dbReference type="EMBL" id="JAYMYR010000006">
    <property type="protein sequence ID" value="KAK7357577.1"/>
    <property type="molecule type" value="Genomic_DNA"/>
</dbReference>
<evidence type="ECO:0000256" key="1">
    <source>
        <dbReference type="ARBA" id="ARBA00004496"/>
    </source>
</evidence>
<keyword evidence="3" id="KW-0203">Cytokinin biosynthesis</keyword>
<evidence type="ECO:0000256" key="7">
    <source>
        <dbReference type="SAM" id="MobiDB-lite"/>
    </source>
</evidence>
<comment type="subcellular location">
    <subcellularLocation>
        <location evidence="1">Cytoplasm</location>
    </subcellularLocation>
</comment>
<dbReference type="Proteomes" id="UP001374584">
    <property type="component" value="Unassembled WGS sequence"/>
</dbReference>
<sequence>MNTFGSEIRSSGCESGWTLYLDHSFLNQNASSHRGGTEGFCEEEEHKDKRFKDEDSGEEDLSMLSDASSGPPHFPQYDSYFNEDVNGCFYSASKAVKLAKSAKKKQKVKENQHLHDTASSPVFDFSTENVTRGNQQTSVGNVVDYSQGFSATYFEGRSSFQEEHFGFLESKSELEGKKLRKKGTRALRVLGGGMGNEEVVERKGGNVKVDVGIFGSFKLSGDLPVIFLTQSNMTHFV</sequence>
<dbReference type="PANTHER" id="PTHR33347">
    <property type="entry name" value="OSJNBA0091C07.3 PROTEIN"/>
    <property type="match status" value="1"/>
</dbReference>
<reference evidence="8 9" key="1">
    <citation type="submission" date="2024-01" db="EMBL/GenBank/DDBJ databases">
        <title>The genomes of 5 underutilized Papilionoideae crops provide insights into root nodulation and disease resistanc.</title>
        <authorList>
            <person name="Jiang F."/>
        </authorList>
    </citation>
    <scope>NUCLEOTIDE SEQUENCE [LARGE SCALE GENOMIC DNA]</scope>
    <source>
        <strain evidence="8">JINMINGXINNONG_FW02</strain>
        <tissue evidence="8">Leaves</tissue>
    </source>
</reference>
<protein>
    <submittedName>
        <fullName evidence="8">Uncharacterized protein</fullName>
    </submittedName>
</protein>
<keyword evidence="4" id="KW-0932">Cytokinin signaling pathway</keyword>
<keyword evidence="5" id="KW-0539">Nucleus</keyword>
<evidence type="ECO:0000256" key="5">
    <source>
        <dbReference type="ARBA" id="ARBA00023242"/>
    </source>
</evidence>
<dbReference type="GO" id="GO:0009736">
    <property type="term" value="P:cytokinin-activated signaling pathway"/>
    <property type="evidence" value="ECO:0007669"/>
    <property type="project" value="UniProtKB-KW"/>
</dbReference>
<dbReference type="GO" id="GO:0009691">
    <property type="term" value="P:cytokinin biosynthetic process"/>
    <property type="evidence" value="ECO:0007669"/>
    <property type="project" value="UniProtKB-KW"/>
</dbReference>
<dbReference type="InterPro" id="IPR044670">
    <property type="entry name" value="SOFL"/>
</dbReference>
<comment type="similarity">
    <text evidence="6">Belongs to the SOFL plant protein family.</text>
</comment>
<accession>A0AAN9MSY4</accession>
<organism evidence="8 9">
    <name type="scientific">Phaseolus coccineus</name>
    <name type="common">Scarlet runner bean</name>
    <name type="synonym">Phaseolus multiflorus</name>
    <dbReference type="NCBI Taxonomy" id="3886"/>
    <lineage>
        <taxon>Eukaryota</taxon>
        <taxon>Viridiplantae</taxon>
        <taxon>Streptophyta</taxon>
        <taxon>Embryophyta</taxon>
        <taxon>Tracheophyta</taxon>
        <taxon>Spermatophyta</taxon>
        <taxon>Magnoliopsida</taxon>
        <taxon>eudicotyledons</taxon>
        <taxon>Gunneridae</taxon>
        <taxon>Pentapetalae</taxon>
        <taxon>rosids</taxon>
        <taxon>fabids</taxon>
        <taxon>Fabales</taxon>
        <taxon>Fabaceae</taxon>
        <taxon>Papilionoideae</taxon>
        <taxon>50 kb inversion clade</taxon>
        <taxon>NPAAA clade</taxon>
        <taxon>indigoferoid/millettioid clade</taxon>
        <taxon>Phaseoleae</taxon>
        <taxon>Phaseolus</taxon>
    </lineage>
</organism>
<feature type="region of interest" description="Disordered" evidence="7">
    <location>
        <begin position="32"/>
        <end position="71"/>
    </location>
</feature>
<feature type="compositionally biased region" description="Basic and acidic residues" evidence="7">
    <location>
        <begin position="44"/>
        <end position="54"/>
    </location>
</feature>
<keyword evidence="9" id="KW-1185">Reference proteome</keyword>
<dbReference type="PANTHER" id="PTHR33347:SF1">
    <property type="entry name" value="PROTEIN SOB FIVE-LIKE 5"/>
    <property type="match status" value="1"/>
</dbReference>
<comment type="caution">
    <text evidence="8">The sequence shown here is derived from an EMBL/GenBank/DDBJ whole genome shotgun (WGS) entry which is preliminary data.</text>
</comment>
<gene>
    <name evidence="8" type="ORF">VNO80_16870</name>
</gene>
<evidence type="ECO:0000256" key="3">
    <source>
        <dbReference type="ARBA" id="ARBA00022712"/>
    </source>
</evidence>
<keyword evidence="2" id="KW-0963">Cytoplasm</keyword>
<evidence type="ECO:0000313" key="8">
    <source>
        <dbReference type="EMBL" id="KAK7357577.1"/>
    </source>
</evidence>
<name>A0AAN9MSY4_PHACN</name>
<dbReference type="GO" id="GO:0005737">
    <property type="term" value="C:cytoplasm"/>
    <property type="evidence" value="ECO:0007669"/>
    <property type="project" value="UniProtKB-SubCell"/>
</dbReference>
<evidence type="ECO:0000313" key="9">
    <source>
        <dbReference type="Proteomes" id="UP001374584"/>
    </source>
</evidence>
<dbReference type="AlphaFoldDB" id="A0AAN9MSY4"/>
<evidence type="ECO:0000256" key="4">
    <source>
        <dbReference type="ARBA" id="ARBA00022864"/>
    </source>
</evidence>
<evidence type="ECO:0000256" key="6">
    <source>
        <dbReference type="ARBA" id="ARBA00024199"/>
    </source>
</evidence>
<evidence type="ECO:0000256" key="2">
    <source>
        <dbReference type="ARBA" id="ARBA00022490"/>
    </source>
</evidence>
<proteinExistence type="inferred from homology"/>